<feature type="domain" description="3-hydroxyacyl-CoA dehydrogenase C-terminal" evidence="4">
    <location>
        <begin position="154"/>
        <end position="245"/>
    </location>
</feature>
<organism evidence="6 7">
    <name type="scientific">Hydrogenibacillus schlegelii</name>
    <name type="common">Bacillus schlegelii</name>
    <dbReference type="NCBI Taxonomy" id="1484"/>
    <lineage>
        <taxon>Bacteria</taxon>
        <taxon>Bacillati</taxon>
        <taxon>Bacillota</taxon>
        <taxon>Bacilli</taxon>
        <taxon>Bacillales</taxon>
        <taxon>Bacillales Family X. Incertae Sedis</taxon>
        <taxon>Hydrogenibacillus</taxon>
    </lineage>
</organism>
<name>A0A947CVN6_HYDSH</name>
<reference evidence="6" key="1">
    <citation type="journal article" date="2021" name="Microbiology">
        <title>Metagenomic Analysis of the Microbial Community in the Underground Coal Fire Area (Kemerovo Region, Russia) Revealed Predominance of Thermophilic Members of the Phyla Deinococcus-thermus, Aquificae, and Firmicutes.</title>
        <authorList>
            <person name="Kadnikov V."/>
            <person name="Mardanov A.V."/>
            <person name="Beletsky A.V."/>
            <person name="Karnachuk O.V."/>
            <person name="Ravin N.V."/>
        </authorList>
    </citation>
    <scope>NUCLEOTIDE SEQUENCE</scope>
    <source>
        <strain evidence="6">RBS10-49</strain>
    </source>
</reference>
<dbReference type="InterPro" id="IPR013328">
    <property type="entry name" value="6PGD_dom2"/>
</dbReference>
<comment type="similarity">
    <text evidence="2">Belongs to the 3-hydroxyacyl-CoA dehydrogenase family.</text>
</comment>
<dbReference type="Gene3D" id="3.40.50.720">
    <property type="entry name" value="NAD(P)-binding Rossmann-like Domain"/>
    <property type="match status" value="1"/>
</dbReference>
<evidence type="ECO:0000256" key="1">
    <source>
        <dbReference type="ARBA" id="ARBA00005086"/>
    </source>
</evidence>
<dbReference type="PANTHER" id="PTHR48075:SF5">
    <property type="entry name" value="3-HYDROXYBUTYRYL-COA DEHYDROGENASE"/>
    <property type="match status" value="1"/>
</dbReference>
<dbReference type="Proteomes" id="UP000748108">
    <property type="component" value="Unassembled WGS sequence"/>
</dbReference>
<dbReference type="Pfam" id="PF00725">
    <property type="entry name" value="3HCDH"/>
    <property type="match status" value="1"/>
</dbReference>
<evidence type="ECO:0000313" key="6">
    <source>
        <dbReference type="EMBL" id="MBT9281864.1"/>
    </source>
</evidence>
<comment type="pathway">
    <text evidence="1">Lipid metabolism; butanoate metabolism.</text>
</comment>
<keyword evidence="3" id="KW-0560">Oxidoreductase</keyword>
<dbReference type="Pfam" id="PF02737">
    <property type="entry name" value="3HCDH_N"/>
    <property type="match status" value="1"/>
</dbReference>
<sequence length="252" mass="28203">MTMNRRAVWLAGDGVLSVPLSDWLHAQGYEIVTEIADRANAEAGEVELALEVNNVDLERKRAVVELLDRRLSADVPILTTTHAVSATEVASWTKHPERIVGFGTLPPFQADHVIEVAPGLRTDEVLVSKVCDWLRSVGWRVEVIADEVGLTYPRILAMIINEAAFALMEGVASAEDIDMAMRKGTHYPFGPLEWADRIGIDEVYAVLHGLHRELGEDRYRPAPLLKKMLYAGWCGRRCGRGFYRYEHGGWAR</sequence>
<dbReference type="InterPro" id="IPR006108">
    <property type="entry name" value="3HC_DH_C"/>
</dbReference>
<accession>A0A947CVN6</accession>
<dbReference type="EMBL" id="JAHHQF010000044">
    <property type="protein sequence ID" value="MBT9281864.1"/>
    <property type="molecule type" value="Genomic_DNA"/>
</dbReference>
<comment type="caution">
    <text evidence="6">The sequence shown here is derived from an EMBL/GenBank/DDBJ whole genome shotgun (WGS) entry which is preliminary data.</text>
</comment>
<feature type="domain" description="3-hydroxyacyl-CoA dehydrogenase NAD binding" evidence="5">
    <location>
        <begin position="41"/>
        <end position="140"/>
    </location>
</feature>
<evidence type="ECO:0000259" key="5">
    <source>
        <dbReference type="Pfam" id="PF02737"/>
    </source>
</evidence>
<gene>
    <name evidence="6" type="ORF">KM312_04300</name>
</gene>
<evidence type="ECO:0000259" key="4">
    <source>
        <dbReference type="Pfam" id="PF00725"/>
    </source>
</evidence>
<dbReference type="InterPro" id="IPR036291">
    <property type="entry name" value="NAD(P)-bd_dom_sf"/>
</dbReference>
<evidence type="ECO:0000256" key="3">
    <source>
        <dbReference type="ARBA" id="ARBA00023002"/>
    </source>
</evidence>
<dbReference type="PANTHER" id="PTHR48075">
    <property type="entry name" value="3-HYDROXYACYL-COA DEHYDROGENASE FAMILY PROTEIN"/>
    <property type="match status" value="1"/>
</dbReference>
<dbReference type="InterPro" id="IPR006176">
    <property type="entry name" value="3-OHacyl-CoA_DH_NAD-bd"/>
</dbReference>
<evidence type="ECO:0000256" key="2">
    <source>
        <dbReference type="ARBA" id="ARBA00009463"/>
    </source>
</evidence>
<dbReference type="InterPro" id="IPR008927">
    <property type="entry name" value="6-PGluconate_DH-like_C_sf"/>
</dbReference>
<proteinExistence type="inferred from homology"/>
<dbReference type="GO" id="GO:0006631">
    <property type="term" value="P:fatty acid metabolic process"/>
    <property type="evidence" value="ECO:0007669"/>
    <property type="project" value="InterPro"/>
</dbReference>
<evidence type="ECO:0000313" key="7">
    <source>
        <dbReference type="Proteomes" id="UP000748108"/>
    </source>
</evidence>
<protein>
    <submittedName>
        <fullName evidence="6">3-hydroxybutyryl-CoA dehydrogenase</fullName>
    </submittedName>
</protein>
<dbReference type="SUPFAM" id="SSF51735">
    <property type="entry name" value="NAD(P)-binding Rossmann-fold domains"/>
    <property type="match status" value="1"/>
</dbReference>
<dbReference type="Gene3D" id="1.10.1040.10">
    <property type="entry name" value="N-(1-d-carboxylethyl)-l-norvaline Dehydrogenase, domain 2"/>
    <property type="match status" value="1"/>
</dbReference>
<dbReference type="GO" id="GO:0016616">
    <property type="term" value="F:oxidoreductase activity, acting on the CH-OH group of donors, NAD or NADP as acceptor"/>
    <property type="evidence" value="ECO:0007669"/>
    <property type="project" value="InterPro"/>
</dbReference>
<dbReference type="GO" id="GO:0070403">
    <property type="term" value="F:NAD+ binding"/>
    <property type="evidence" value="ECO:0007669"/>
    <property type="project" value="InterPro"/>
</dbReference>
<dbReference type="AlphaFoldDB" id="A0A947CVN6"/>
<dbReference type="SUPFAM" id="SSF48179">
    <property type="entry name" value="6-phosphogluconate dehydrogenase C-terminal domain-like"/>
    <property type="match status" value="1"/>
</dbReference>